<dbReference type="CDD" id="cd02953">
    <property type="entry name" value="DsbDgamma"/>
    <property type="match status" value="1"/>
</dbReference>
<evidence type="ECO:0000256" key="17">
    <source>
        <dbReference type="ARBA" id="ARBA00047804"/>
    </source>
</evidence>
<dbReference type="STRING" id="555778.Hneap_0669"/>
<dbReference type="InterPro" id="IPR036929">
    <property type="entry name" value="DsbDN_sf"/>
</dbReference>
<evidence type="ECO:0000256" key="4">
    <source>
        <dbReference type="ARBA" id="ARBA00022475"/>
    </source>
</evidence>
<keyword evidence="8 18" id="KW-0201">Cytochrome c-type biogenesis</keyword>
<feature type="transmembrane region" description="Helical" evidence="18">
    <location>
        <begin position="430"/>
        <end position="455"/>
    </location>
</feature>
<keyword evidence="7" id="KW-0732">Signal</keyword>
<dbReference type="SUPFAM" id="SSF74863">
    <property type="entry name" value="Thiol:disulfide interchange protein DsbD, N-terminal domain (DsbD-alpha)"/>
    <property type="match status" value="2"/>
</dbReference>
<evidence type="ECO:0000256" key="3">
    <source>
        <dbReference type="ARBA" id="ARBA00022448"/>
    </source>
</evidence>
<dbReference type="Gene3D" id="3.40.30.10">
    <property type="entry name" value="Glutaredoxin"/>
    <property type="match status" value="1"/>
</dbReference>
<evidence type="ECO:0000256" key="6">
    <source>
        <dbReference type="ARBA" id="ARBA00022692"/>
    </source>
</evidence>
<dbReference type="SUPFAM" id="SSF52833">
    <property type="entry name" value="Thioredoxin-like"/>
    <property type="match status" value="1"/>
</dbReference>
<dbReference type="Gene3D" id="2.60.40.1250">
    <property type="entry name" value="Thiol:disulfide interchange protein DsbD, N-terminal domain"/>
    <property type="match status" value="2"/>
</dbReference>
<accession>D0KYJ7</accession>
<dbReference type="PROSITE" id="PS51352">
    <property type="entry name" value="THIOREDOXIN_2"/>
    <property type="match status" value="1"/>
</dbReference>
<name>D0KYJ7_HALNC</name>
<evidence type="ECO:0000256" key="8">
    <source>
        <dbReference type="ARBA" id="ARBA00022748"/>
    </source>
</evidence>
<feature type="transmembrane region" description="Helical" evidence="18">
    <location>
        <begin position="546"/>
        <end position="572"/>
    </location>
</feature>
<evidence type="ECO:0000256" key="18">
    <source>
        <dbReference type="HAMAP-Rule" id="MF_00399"/>
    </source>
</evidence>
<evidence type="ECO:0000256" key="10">
    <source>
        <dbReference type="ARBA" id="ARBA00022989"/>
    </source>
</evidence>
<dbReference type="GO" id="GO:0017004">
    <property type="term" value="P:cytochrome complex assembly"/>
    <property type="evidence" value="ECO:0007669"/>
    <property type="project" value="UniProtKB-UniRule"/>
</dbReference>
<dbReference type="Pfam" id="PF13899">
    <property type="entry name" value="Thioredoxin_7"/>
    <property type="match status" value="1"/>
</dbReference>
<comment type="catalytic activity">
    <reaction evidence="17 18">
        <text>[protein]-dithiol + NADP(+) = [protein]-disulfide + NADPH + H(+)</text>
        <dbReference type="Rhea" id="RHEA:18753"/>
        <dbReference type="Rhea" id="RHEA-COMP:10593"/>
        <dbReference type="Rhea" id="RHEA-COMP:10594"/>
        <dbReference type="ChEBI" id="CHEBI:15378"/>
        <dbReference type="ChEBI" id="CHEBI:29950"/>
        <dbReference type="ChEBI" id="CHEBI:50058"/>
        <dbReference type="ChEBI" id="CHEBI:57783"/>
        <dbReference type="ChEBI" id="CHEBI:58349"/>
        <dbReference type="EC" id="1.8.1.8"/>
    </reaction>
</comment>
<dbReference type="InterPro" id="IPR028250">
    <property type="entry name" value="DsbDN"/>
</dbReference>
<dbReference type="AlphaFoldDB" id="D0KYJ7"/>
<dbReference type="PANTHER" id="PTHR32234:SF0">
    <property type="entry name" value="THIOL:DISULFIDE INTERCHANGE PROTEIN DSBD"/>
    <property type="match status" value="1"/>
</dbReference>
<keyword evidence="4 18" id="KW-1003">Cell membrane</keyword>
<evidence type="ECO:0000256" key="14">
    <source>
        <dbReference type="ARBA" id="ARBA00023157"/>
    </source>
</evidence>
<keyword evidence="10 18" id="KW-1133">Transmembrane helix</keyword>
<feature type="transmembrane region" description="Helical" evidence="18">
    <location>
        <begin position="584"/>
        <end position="602"/>
    </location>
</feature>
<dbReference type="PROSITE" id="PS00194">
    <property type="entry name" value="THIOREDOXIN_1"/>
    <property type="match status" value="1"/>
</dbReference>
<evidence type="ECO:0000256" key="15">
    <source>
        <dbReference type="ARBA" id="ARBA00023284"/>
    </source>
</evidence>
<comment type="caution">
    <text evidence="18">Lacks conserved residue(s) required for the propagation of feature annotation.</text>
</comment>
<dbReference type="GO" id="GO:0009055">
    <property type="term" value="F:electron transfer activity"/>
    <property type="evidence" value="ECO:0007669"/>
    <property type="project" value="UniProtKB-UniRule"/>
</dbReference>
<feature type="transmembrane region" description="Helical" evidence="18">
    <location>
        <begin position="467"/>
        <end position="489"/>
    </location>
</feature>
<reference evidence="21 22" key="1">
    <citation type="submission" date="2009-10" db="EMBL/GenBank/DDBJ databases">
        <title>Complete sequence of Halothiobacillus neapolitanus c2.</title>
        <authorList>
            <consortium name="US DOE Joint Genome Institute"/>
            <person name="Lucas S."/>
            <person name="Copeland A."/>
            <person name="Lapidus A."/>
            <person name="Glavina del Rio T."/>
            <person name="Tice H."/>
            <person name="Bruce D."/>
            <person name="Goodwin L."/>
            <person name="Pitluck S."/>
            <person name="Davenport K."/>
            <person name="Brettin T."/>
            <person name="Detter J.C."/>
            <person name="Han C."/>
            <person name="Tapia R."/>
            <person name="Larimer F."/>
            <person name="Land M."/>
            <person name="Hauser L."/>
            <person name="Kyrpides N."/>
            <person name="Mikhailova N."/>
            <person name="Kerfeld C."/>
            <person name="Cannon G."/>
            <person name="Heinhort S."/>
        </authorList>
    </citation>
    <scope>NUCLEOTIDE SEQUENCE [LARGE SCALE GENOMIC DNA]</scope>
    <source>
        <strain evidence="22">ATCC 23641 / c2</strain>
    </source>
</reference>
<evidence type="ECO:0000256" key="5">
    <source>
        <dbReference type="ARBA" id="ARBA00022519"/>
    </source>
</evidence>
<comment type="subcellular location">
    <subcellularLocation>
        <location evidence="1 18">Cell inner membrane</location>
        <topology evidence="1 18">Multi-pass membrane protein</topology>
    </subcellularLocation>
</comment>
<keyword evidence="6 18" id="KW-0812">Transmembrane</keyword>
<dbReference type="Proteomes" id="UP000009102">
    <property type="component" value="Chromosome"/>
</dbReference>
<evidence type="ECO:0000313" key="21">
    <source>
        <dbReference type="EMBL" id="ACX95520.1"/>
    </source>
</evidence>
<evidence type="ECO:0000256" key="13">
    <source>
        <dbReference type="ARBA" id="ARBA00023136"/>
    </source>
</evidence>
<dbReference type="GO" id="GO:0045454">
    <property type="term" value="P:cell redox homeostasis"/>
    <property type="evidence" value="ECO:0007669"/>
    <property type="project" value="TreeGrafter"/>
</dbReference>
<sequence>MQQMEWPLIQILAQTTTLRNLREEFGSQSSETAPNKRCLNRMSMYKLLKAVLTSLVLFSTVFLNYSARSADLLNPEEAFHASAELNGASIDLKFHVADGYHLYRDRIAITSQTESLKLGKPVLPEGVIDNDPYFGKLVVYKKDFTVQVPIEASQPGEAKLKLKYQGCSDTQGVCYPPQTQEVTIKLPASATKPASPESSSLSSLSSLGGDGGQQPLDPEQAFKASIQVKNNEIQLHWDIADNYHLYRDRIKVGLDDTDAKITTGSIPNGKVVDDPGFGKVQVFYHTLDAKVGIKPGSSDSAVVVAGSQGCADMGLCYPPIEHAWKVNFKTGSVEPLATAPKATLEKVVSLPSSMNSASTRAPQPAQSEPVQRSQTDAITHELQTGSLWTIILGFLVIGLLLAFTPCVFPMIPILAGIIAGQGDKITTRKAFVLSVVYVLAMAVTYTVAGILAGLFGSNLQAAFQNPWILTAFAGVFIALAFSMFGFFELQLPSSLQSKIMQVQNNQQGGTLVGVAIMGLLSALIVGPCMAPPLAGALIYIGQTGDAVLGGTALFAMSIGMGLPLIIVGTLGGKFLPRAGAWMDAVKNVFGVLMLGVAIWMLERIIPDIVAQALWGILLIGAAVYLSATDPLKEAASGWSRLWKTIGVILLIWGSLILVGVATGGKGSVFTPLAGVGMGTQVGGAQSAAALSFTPVKNLADLNTKLAQAKAEGKPVMLDFYADWCVSCKEMEHNTFSDPTVIAGLKPFVLLQADVTANNADDKALFKRFGVLGPPTIVFFNAKGEEQKAQQVVGYEPPQTFMKHIEAASAP</sequence>
<dbReference type="HOGENOM" id="CLU_014657_2_0_6"/>
<keyword evidence="12 18" id="KW-0520">NAD</keyword>
<dbReference type="eggNOG" id="COG4232">
    <property type="taxonomic scope" value="Bacteria"/>
</dbReference>
<dbReference type="InterPro" id="IPR035671">
    <property type="entry name" value="DsbD_gamma"/>
</dbReference>
<dbReference type="EMBL" id="CP001801">
    <property type="protein sequence ID" value="ACX95520.1"/>
    <property type="molecule type" value="Genomic_DNA"/>
</dbReference>
<dbReference type="PANTHER" id="PTHR32234">
    <property type="entry name" value="THIOL:DISULFIDE INTERCHANGE PROTEIN DSBD"/>
    <property type="match status" value="1"/>
</dbReference>
<feature type="transmembrane region" description="Helical" evidence="18">
    <location>
        <begin position="387"/>
        <end position="418"/>
    </location>
</feature>
<feature type="disulfide bond" description="Redox-active" evidence="18">
    <location>
        <begin position="724"/>
        <end position="727"/>
    </location>
</feature>
<feature type="compositionally biased region" description="Low complexity" evidence="19">
    <location>
        <begin position="195"/>
        <end position="217"/>
    </location>
</feature>
<dbReference type="EC" id="1.8.1.8" evidence="18"/>
<dbReference type="GO" id="GO:0005886">
    <property type="term" value="C:plasma membrane"/>
    <property type="evidence" value="ECO:0007669"/>
    <property type="project" value="UniProtKB-SubCell"/>
</dbReference>
<keyword evidence="13 18" id="KW-0472">Membrane</keyword>
<feature type="domain" description="Thioredoxin" evidence="20">
    <location>
        <begin position="660"/>
        <end position="809"/>
    </location>
</feature>
<evidence type="ECO:0000256" key="1">
    <source>
        <dbReference type="ARBA" id="ARBA00004429"/>
    </source>
</evidence>
<dbReference type="InterPro" id="IPR022910">
    <property type="entry name" value="Thiol_diS_interchange_DbsD"/>
</dbReference>
<keyword evidence="15 18" id="KW-0676">Redox-active center</keyword>
<feature type="transmembrane region" description="Helical" evidence="18">
    <location>
        <begin position="608"/>
        <end position="628"/>
    </location>
</feature>
<dbReference type="InterPro" id="IPR013766">
    <property type="entry name" value="Thioredoxin_domain"/>
</dbReference>
<evidence type="ECO:0000256" key="2">
    <source>
        <dbReference type="ARBA" id="ARBA00007241"/>
    </source>
</evidence>
<evidence type="ECO:0000313" key="22">
    <source>
        <dbReference type="Proteomes" id="UP000009102"/>
    </source>
</evidence>
<protein>
    <recommendedName>
        <fullName evidence="18">Thiol:disulfide interchange protein DsbD</fullName>
        <ecNumber evidence="18">1.8.1.8</ecNumber>
    </recommendedName>
    <alternativeName>
        <fullName evidence="18">Protein-disulfide reductase</fullName>
        <shortName evidence="18">Disulfide reductase</shortName>
    </alternativeName>
</protein>
<dbReference type="InterPro" id="IPR017937">
    <property type="entry name" value="Thioredoxin_CS"/>
</dbReference>
<keyword evidence="9 18" id="KW-0249">Electron transport</keyword>
<dbReference type="Pfam" id="PF02683">
    <property type="entry name" value="DsbD_TM"/>
    <property type="match status" value="1"/>
</dbReference>
<feature type="disulfide bond" description="Redox-active" evidence="18">
    <location>
        <begin position="406"/>
        <end position="528"/>
    </location>
</feature>
<keyword evidence="14 18" id="KW-1015">Disulfide bond</keyword>
<evidence type="ECO:0000256" key="9">
    <source>
        <dbReference type="ARBA" id="ARBA00022982"/>
    </source>
</evidence>
<keyword evidence="11 18" id="KW-0560">Oxidoreductase</keyword>
<dbReference type="InterPro" id="IPR003834">
    <property type="entry name" value="Cyt_c_assmbl_TM_dom"/>
</dbReference>
<evidence type="ECO:0000256" key="19">
    <source>
        <dbReference type="SAM" id="MobiDB-lite"/>
    </source>
</evidence>
<keyword evidence="3 18" id="KW-0813">Transport</keyword>
<evidence type="ECO:0000256" key="11">
    <source>
        <dbReference type="ARBA" id="ARBA00023002"/>
    </source>
</evidence>
<feature type="region of interest" description="Disordered" evidence="19">
    <location>
        <begin position="354"/>
        <end position="374"/>
    </location>
</feature>
<keyword evidence="5 18" id="KW-0997">Cell inner membrane</keyword>
<feature type="transmembrane region" description="Helical" evidence="18">
    <location>
        <begin position="640"/>
        <end position="661"/>
    </location>
</feature>
<feature type="region of interest" description="Disordered" evidence="19">
    <location>
        <begin position="187"/>
        <end position="217"/>
    </location>
</feature>
<dbReference type="GO" id="GO:0047134">
    <property type="term" value="F:protein-disulfide reductase [NAD(P)H] activity"/>
    <property type="evidence" value="ECO:0007669"/>
    <property type="project" value="UniProtKB-UniRule"/>
</dbReference>
<dbReference type="HAMAP" id="MF_00399">
    <property type="entry name" value="DbsD"/>
    <property type="match status" value="1"/>
</dbReference>
<dbReference type="InterPro" id="IPR036249">
    <property type="entry name" value="Thioredoxin-like_sf"/>
</dbReference>
<evidence type="ECO:0000259" key="20">
    <source>
        <dbReference type="PROSITE" id="PS51352"/>
    </source>
</evidence>
<comment type="similarity">
    <text evidence="2 18">Belongs to the thioredoxin family. DsbD subfamily.</text>
</comment>
<comment type="catalytic activity">
    <reaction evidence="16 18">
        <text>[protein]-dithiol + NAD(+) = [protein]-disulfide + NADH + H(+)</text>
        <dbReference type="Rhea" id="RHEA:18749"/>
        <dbReference type="Rhea" id="RHEA-COMP:10593"/>
        <dbReference type="Rhea" id="RHEA-COMP:10594"/>
        <dbReference type="ChEBI" id="CHEBI:15378"/>
        <dbReference type="ChEBI" id="CHEBI:29950"/>
        <dbReference type="ChEBI" id="CHEBI:50058"/>
        <dbReference type="ChEBI" id="CHEBI:57540"/>
        <dbReference type="ChEBI" id="CHEBI:57945"/>
        <dbReference type="EC" id="1.8.1.8"/>
    </reaction>
</comment>
<proteinExistence type="inferred from homology"/>
<dbReference type="NCBIfam" id="NF001419">
    <property type="entry name" value="PRK00293.1"/>
    <property type="match status" value="1"/>
</dbReference>
<evidence type="ECO:0000256" key="12">
    <source>
        <dbReference type="ARBA" id="ARBA00023027"/>
    </source>
</evidence>
<gene>
    <name evidence="18" type="primary">dsbD</name>
    <name evidence="21" type="ordered locus">Hneap_0669</name>
</gene>
<organism evidence="21 22">
    <name type="scientific">Halothiobacillus neapolitanus (strain ATCC 23641 / DSM 15147 / CIP 104769 / NCIMB 8539 / c2)</name>
    <name type="common">Thiobacillus neapolitanus</name>
    <dbReference type="NCBI Taxonomy" id="555778"/>
    <lineage>
        <taxon>Bacteria</taxon>
        <taxon>Pseudomonadati</taxon>
        <taxon>Pseudomonadota</taxon>
        <taxon>Gammaproteobacteria</taxon>
        <taxon>Chromatiales</taxon>
        <taxon>Halothiobacillaceae</taxon>
        <taxon>Halothiobacillus</taxon>
    </lineage>
</organism>
<evidence type="ECO:0000256" key="16">
    <source>
        <dbReference type="ARBA" id="ARBA00047388"/>
    </source>
</evidence>
<keyword evidence="22" id="KW-1185">Reference proteome</keyword>
<dbReference type="Pfam" id="PF11412">
    <property type="entry name" value="DsbD_N"/>
    <property type="match status" value="2"/>
</dbReference>
<evidence type="ECO:0000256" key="7">
    <source>
        <dbReference type="ARBA" id="ARBA00022729"/>
    </source>
</evidence>
<dbReference type="KEGG" id="hna:Hneap_0669"/>
<comment type="function">
    <text evidence="18">Required to facilitate the formation of correct disulfide bonds in some periplasmic proteins and for the assembly of the periplasmic c-type cytochromes. Acts by transferring electrons from cytoplasmic thioredoxin to the periplasm. This transfer involves a cascade of disulfide bond formation and reduction steps.</text>
</comment>
<feature type="transmembrane region" description="Helical" evidence="18">
    <location>
        <begin position="510"/>
        <end position="540"/>
    </location>
</feature>